<keyword evidence="4 5" id="KW-0472">Membrane</keyword>
<feature type="transmembrane region" description="Helical" evidence="5">
    <location>
        <begin position="105"/>
        <end position="126"/>
    </location>
</feature>
<keyword evidence="2 5" id="KW-0812">Transmembrane</keyword>
<organism evidence="7 8">
    <name type="scientific">Bactrocera dorsalis</name>
    <name type="common">Oriental fruit fly</name>
    <name type="synonym">Dacus dorsalis</name>
    <dbReference type="NCBI Taxonomy" id="27457"/>
    <lineage>
        <taxon>Eukaryota</taxon>
        <taxon>Metazoa</taxon>
        <taxon>Ecdysozoa</taxon>
        <taxon>Arthropoda</taxon>
        <taxon>Hexapoda</taxon>
        <taxon>Insecta</taxon>
        <taxon>Pterygota</taxon>
        <taxon>Neoptera</taxon>
        <taxon>Endopterygota</taxon>
        <taxon>Diptera</taxon>
        <taxon>Brachycera</taxon>
        <taxon>Muscomorpha</taxon>
        <taxon>Tephritoidea</taxon>
        <taxon>Tephritidae</taxon>
        <taxon>Bactrocera</taxon>
        <taxon>Bactrocera</taxon>
    </lineage>
</organism>
<feature type="transmembrane region" description="Helical" evidence="5">
    <location>
        <begin position="350"/>
        <end position="371"/>
    </location>
</feature>
<dbReference type="PANTHER" id="PTHR22950:SF494">
    <property type="entry name" value="GH04538P"/>
    <property type="match status" value="1"/>
</dbReference>
<dbReference type="RefSeq" id="XP_049307837.1">
    <property type="nucleotide sequence ID" value="XM_049451880.1"/>
</dbReference>
<feature type="transmembrane region" description="Helical" evidence="5">
    <location>
        <begin position="204"/>
        <end position="221"/>
    </location>
</feature>
<evidence type="ECO:0000256" key="5">
    <source>
        <dbReference type="SAM" id="Phobius"/>
    </source>
</evidence>
<evidence type="ECO:0000259" key="6">
    <source>
        <dbReference type="Pfam" id="PF01490"/>
    </source>
</evidence>
<feature type="transmembrane region" description="Helical" evidence="5">
    <location>
        <begin position="168"/>
        <end position="192"/>
    </location>
</feature>
<evidence type="ECO:0000256" key="3">
    <source>
        <dbReference type="ARBA" id="ARBA00022989"/>
    </source>
</evidence>
<name>A0ABM3JF24_BACDO</name>
<gene>
    <name evidence="8" type="primary">LOC105226708</name>
</gene>
<evidence type="ECO:0000256" key="1">
    <source>
        <dbReference type="ARBA" id="ARBA00004141"/>
    </source>
</evidence>
<feature type="transmembrane region" description="Helical" evidence="5">
    <location>
        <begin position="77"/>
        <end position="99"/>
    </location>
</feature>
<keyword evidence="7" id="KW-1185">Reference proteome</keyword>
<dbReference type="InterPro" id="IPR013057">
    <property type="entry name" value="AA_transpt_TM"/>
</dbReference>
<feature type="domain" description="Amino acid transporter transmembrane" evidence="6">
    <location>
        <begin position="75"/>
        <end position="472"/>
    </location>
</feature>
<protein>
    <submittedName>
        <fullName evidence="8">Proton-coupled amino acid transporter-like protein CG1139 isoform X2</fullName>
    </submittedName>
</protein>
<keyword evidence="3 5" id="KW-1133">Transmembrane helix</keyword>
<feature type="transmembrane region" description="Helical" evidence="5">
    <location>
        <begin position="415"/>
        <end position="435"/>
    </location>
</feature>
<feature type="transmembrane region" description="Helical" evidence="5">
    <location>
        <begin position="456"/>
        <end position="478"/>
    </location>
</feature>
<dbReference type="PANTHER" id="PTHR22950">
    <property type="entry name" value="AMINO ACID TRANSPORTER"/>
    <property type="match status" value="1"/>
</dbReference>
<feature type="transmembrane region" description="Helical" evidence="5">
    <location>
        <begin position="228"/>
        <end position="252"/>
    </location>
</feature>
<evidence type="ECO:0000256" key="4">
    <source>
        <dbReference type="ARBA" id="ARBA00023136"/>
    </source>
</evidence>
<dbReference type="Proteomes" id="UP001652620">
    <property type="component" value="Chromosome 3"/>
</dbReference>
<sequence length="482" mass="53323">MNAYISESKFEYDATSCLDNSDMTENVISTSSHNVNTSSVLTLNDCSSRTYLTAKKQLDDEYKPEHYRDQVNGQSSVGAFVHLLKGSLGFGILSMPMAFYNGGLLFSMVATLIVGLLCTHCVHILVKTSQTICRENKIAALSFSETTEKVFEGGPKCLRPWSLVAKRFVDGGLMAAHFAAACVYMVFIATTFHDVINYDTDLNWDVRIYIAFTVIPCLLIGQIRNLKWLLPFSAFANIFIVITFGIVLYYLFSEPLVFADKPLIARTEQIPLYFATAIFAMEGIGSVMPIENSMQKPQQFLGCPGVLNTAMILVVIFYSAIGFLGYARFGSEVRGSITLNLVQGTPLADTAKLLIAVASLFTYGLIFYVSIDTLWKNISHKINKKNHNIAQILIRTGIILISGVVATVIPNLEPFISLVGAIFLSLLGLLVPSVCETVYLWPDRLGFWKWRLYKNLLLGTFALCALVAGSVASINEIIKIYQ</sequence>
<dbReference type="GeneID" id="105226708"/>
<evidence type="ECO:0000256" key="2">
    <source>
        <dbReference type="ARBA" id="ARBA00022692"/>
    </source>
</evidence>
<proteinExistence type="predicted"/>
<dbReference type="Pfam" id="PF01490">
    <property type="entry name" value="Aa_trans"/>
    <property type="match status" value="1"/>
</dbReference>
<feature type="transmembrane region" description="Helical" evidence="5">
    <location>
        <begin position="392"/>
        <end position="409"/>
    </location>
</feature>
<evidence type="ECO:0000313" key="8">
    <source>
        <dbReference type="RefSeq" id="XP_049307837.1"/>
    </source>
</evidence>
<comment type="subcellular location">
    <subcellularLocation>
        <location evidence="1">Membrane</location>
        <topology evidence="1">Multi-pass membrane protein</topology>
    </subcellularLocation>
</comment>
<accession>A0ABM3JF24</accession>
<feature type="transmembrane region" description="Helical" evidence="5">
    <location>
        <begin position="310"/>
        <end position="330"/>
    </location>
</feature>
<reference evidence="8" key="1">
    <citation type="submission" date="2025-08" db="UniProtKB">
        <authorList>
            <consortium name="RefSeq"/>
        </authorList>
    </citation>
    <scope>IDENTIFICATION</scope>
    <source>
        <tissue evidence="8">Adult</tissue>
    </source>
</reference>
<evidence type="ECO:0000313" key="7">
    <source>
        <dbReference type="Proteomes" id="UP001652620"/>
    </source>
</evidence>